<dbReference type="RefSeq" id="WP_238385549.1">
    <property type="nucleotide sequence ID" value="NZ_JAMXAX010000016.1"/>
</dbReference>
<accession>A0ABV8DCL1</accession>
<dbReference type="InterPro" id="IPR034756">
    <property type="entry name" value="T2SSM_b"/>
</dbReference>
<organism evidence="2 3">
    <name type="scientific">Acidovorax facilis</name>
    <dbReference type="NCBI Taxonomy" id="12917"/>
    <lineage>
        <taxon>Bacteria</taxon>
        <taxon>Pseudomonadati</taxon>
        <taxon>Pseudomonadota</taxon>
        <taxon>Betaproteobacteria</taxon>
        <taxon>Burkholderiales</taxon>
        <taxon>Comamonadaceae</taxon>
        <taxon>Acidovorax</taxon>
    </lineage>
</organism>
<evidence type="ECO:0000313" key="2">
    <source>
        <dbReference type="EMBL" id="MFC3936051.1"/>
    </source>
</evidence>
<protein>
    <submittedName>
        <fullName evidence="2">Type II secretion system protein GspM</fullName>
    </submittedName>
</protein>
<sequence length="174" mass="18612">MVLLLVLFVGALACAALIYSTLWARYNNALQQLEPRSERLEGVVNAGAEIETLLSAASSTVAPLVHPAGETSQNDIQQKLRQMIMASGGTLVSSQVALEPGVDGKLARIRLTATVNGEWVKLVSFMESLQTHRPPFWVRTANITREGASSGAGPQNARLSLQLEAPLAPEKAKP</sequence>
<comment type="caution">
    <text evidence="2">The sequence shown here is derived from an EMBL/GenBank/DDBJ whole genome shotgun (WGS) entry which is preliminary data.</text>
</comment>
<reference evidence="3" key="1">
    <citation type="journal article" date="2019" name="Int. J. Syst. Evol. Microbiol.">
        <title>The Global Catalogue of Microorganisms (GCM) 10K type strain sequencing project: providing services to taxonomists for standard genome sequencing and annotation.</title>
        <authorList>
            <consortium name="The Broad Institute Genomics Platform"/>
            <consortium name="The Broad Institute Genome Sequencing Center for Infectious Disease"/>
            <person name="Wu L."/>
            <person name="Ma J."/>
        </authorList>
    </citation>
    <scope>NUCLEOTIDE SEQUENCE [LARGE SCALE GENOMIC DNA]</scope>
    <source>
        <strain evidence="3">CCUG 2113</strain>
    </source>
</reference>
<keyword evidence="3" id="KW-1185">Reference proteome</keyword>
<name>A0ABV8DCL1_9BURK</name>
<evidence type="ECO:0000313" key="3">
    <source>
        <dbReference type="Proteomes" id="UP001595693"/>
    </source>
</evidence>
<dbReference type="Proteomes" id="UP001595693">
    <property type="component" value="Unassembled WGS sequence"/>
</dbReference>
<gene>
    <name evidence="2" type="primary">gspM</name>
    <name evidence="2" type="ORF">ACFOW3_15675</name>
</gene>
<feature type="region of interest" description="Disordered" evidence="1">
    <location>
        <begin position="147"/>
        <end position="174"/>
    </location>
</feature>
<evidence type="ECO:0000256" key="1">
    <source>
        <dbReference type="SAM" id="MobiDB-lite"/>
    </source>
</evidence>
<dbReference type="Pfam" id="PF10741">
    <property type="entry name" value="T2SSM_b"/>
    <property type="match status" value="1"/>
</dbReference>
<dbReference type="EMBL" id="JBHSAJ010000048">
    <property type="protein sequence ID" value="MFC3936051.1"/>
    <property type="molecule type" value="Genomic_DNA"/>
</dbReference>
<dbReference type="NCBIfam" id="NF040576">
    <property type="entry name" value="T2SS_GspM_XpsM"/>
    <property type="match status" value="1"/>
</dbReference>
<proteinExistence type="predicted"/>